<dbReference type="AlphaFoldDB" id="A0A562P2T9"/>
<keyword evidence="5" id="KW-1185">Reference proteome</keyword>
<dbReference type="GO" id="GO:0030170">
    <property type="term" value="F:pyridoxal phosphate binding"/>
    <property type="evidence" value="ECO:0007669"/>
    <property type="project" value="InterPro"/>
</dbReference>
<comment type="similarity">
    <text evidence="3">Belongs to the class-III pyridoxal-phosphate-dependent aminotransferase family.</text>
</comment>
<comment type="caution">
    <text evidence="4">The sequence shown here is derived from an EMBL/GenBank/DDBJ whole genome shotgun (WGS) entry which is preliminary data.</text>
</comment>
<dbReference type="InterPro" id="IPR015424">
    <property type="entry name" value="PyrdxlP-dep_Trfase"/>
</dbReference>
<evidence type="ECO:0000313" key="5">
    <source>
        <dbReference type="Proteomes" id="UP000317122"/>
    </source>
</evidence>
<evidence type="ECO:0000256" key="3">
    <source>
        <dbReference type="RuleBase" id="RU003560"/>
    </source>
</evidence>
<dbReference type="SUPFAM" id="SSF53383">
    <property type="entry name" value="PLP-dependent transferases"/>
    <property type="match status" value="1"/>
</dbReference>
<dbReference type="Gene3D" id="3.40.640.10">
    <property type="entry name" value="Type I PLP-dependent aspartate aminotransferase-like (Major domain)"/>
    <property type="match status" value="1"/>
</dbReference>
<dbReference type="InterPro" id="IPR015421">
    <property type="entry name" value="PyrdxlP-dep_Trfase_major"/>
</dbReference>
<gene>
    <name evidence="4" type="ORF">IQ26_02176</name>
</gene>
<dbReference type="Pfam" id="PF00202">
    <property type="entry name" value="Aminotran_3"/>
    <property type="match status" value="1"/>
</dbReference>
<evidence type="ECO:0000313" key="4">
    <source>
        <dbReference type="EMBL" id="TWI38755.1"/>
    </source>
</evidence>
<dbReference type="InterPro" id="IPR015422">
    <property type="entry name" value="PyrdxlP-dep_Trfase_small"/>
</dbReference>
<dbReference type="PANTHER" id="PTHR43713:SF3">
    <property type="entry name" value="GLUTAMATE-1-SEMIALDEHYDE 2,1-AMINOMUTASE 1, CHLOROPLASTIC-RELATED"/>
    <property type="match status" value="1"/>
</dbReference>
<sequence length="408" mass="44034">MSDTTSADALFRQRAARVIPGGMWGHLNAARLPAGYPQFFRRGDGSTLWDVDGRRYIDFMCAWGPNYLGYRHPEIEAAAASQAAEGDCLNGPGEALVELAELFTSMIPAADWVQFQKNGTDATTTCLTIARAATGRKKVLVARGAYHGAVPWCSPSVLGVTAEDRANLVTYEFNDPESVRLAAEAAKGDIAAIVVSAFKHDFGKDQQLPLPEFARLLREICDREGAALVIDEVRAGLRLNLGGSWEDLGVRPDLSGWSKAIANGYPLAAVTGADWLRGAAAQVFVTGSFWCGAVAMAAGIATLKVARRDDVVAHLERLGTRLRDGLDLQAEKAGLRLRQSGPVQMPLVMFEDDPDFHKGEVFCLAMLEQGIYFHPKHNMFLCAAHTEADIDRAVAASEIAFAALDPST</sequence>
<evidence type="ECO:0000256" key="2">
    <source>
        <dbReference type="ARBA" id="ARBA00022898"/>
    </source>
</evidence>
<dbReference type="Proteomes" id="UP000317122">
    <property type="component" value="Unassembled WGS sequence"/>
</dbReference>
<dbReference type="EMBL" id="VLKT01000011">
    <property type="protein sequence ID" value="TWI38755.1"/>
    <property type="molecule type" value="Genomic_DNA"/>
</dbReference>
<dbReference type="GO" id="GO:0008483">
    <property type="term" value="F:transaminase activity"/>
    <property type="evidence" value="ECO:0007669"/>
    <property type="project" value="InterPro"/>
</dbReference>
<dbReference type="InterPro" id="IPR005814">
    <property type="entry name" value="Aminotrans_3"/>
</dbReference>
<name>A0A562P2T9_9HYPH</name>
<proteinExistence type="inferred from homology"/>
<dbReference type="RefSeq" id="WP_145716681.1">
    <property type="nucleotide sequence ID" value="NZ_BSPF01000047.1"/>
</dbReference>
<keyword evidence="2 3" id="KW-0663">Pyridoxal phosphate</keyword>
<dbReference type="Gene3D" id="3.90.1150.10">
    <property type="entry name" value="Aspartate Aminotransferase, domain 1"/>
    <property type="match status" value="1"/>
</dbReference>
<dbReference type="PANTHER" id="PTHR43713">
    <property type="entry name" value="GLUTAMATE-1-SEMIALDEHYDE 2,1-AMINOMUTASE"/>
    <property type="match status" value="1"/>
</dbReference>
<dbReference type="OrthoDB" id="9801052at2"/>
<accession>A0A562P2T9</accession>
<evidence type="ECO:0000256" key="1">
    <source>
        <dbReference type="ARBA" id="ARBA00001933"/>
    </source>
</evidence>
<protein>
    <submittedName>
        <fullName evidence="4">Glutamate-1-semialdehyde 2,1-aminomutase</fullName>
    </submittedName>
</protein>
<comment type="cofactor">
    <cofactor evidence="1">
        <name>pyridoxal 5'-phosphate</name>
        <dbReference type="ChEBI" id="CHEBI:597326"/>
    </cofactor>
</comment>
<reference evidence="4 5" key="1">
    <citation type="journal article" date="2015" name="Stand. Genomic Sci.">
        <title>Genomic Encyclopedia of Bacterial and Archaeal Type Strains, Phase III: the genomes of soil and plant-associated and newly described type strains.</title>
        <authorList>
            <person name="Whitman W.B."/>
            <person name="Woyke T."/>
            <person name="Klenk H.P."/>
            <person name="Zhou Y."/>
            <person name="Lilburn T.G."/>
            <person name="Beck B.J."/>
            <person name="De Vos P."/>
            <person name="Vandamme P."/>
            <person name="Eisen J.A."/>
            <person name="Garrity G."/>
            <person name="Hugenholtz P."/>
            <person name="Kyrpides N.C."/>
        </authorList>
    </citation>
    <scope>NUCLEOTIDE SEQUENCE [LARGE SCALE GENOMIC DNA]</scope>
    <source>
        <strain evidence="4 5">CGMCC 1.2546</strain>
    </source>
</reference>
<organism evidence="4 5">
    <name type="scientific">Mesorhizobium tianshanense</name>
    <dbReference type="NCBI Taxonomy" id="39844"/>
    <lineage>
        <taxon>Bacteria</taxon>
        <taxon>Pseudomonadati</taxon>
        <taxon>Pseudomonadota</taxon>
        <taxon>Alphaproteobacteria</taxon>
        <taxon>Hyphomicrobiales</taxon>
        <taxon>Phyllobacteriaceae</taxon>
        <taxon>Mesorhizobium</taxon>
    </lineage>
</organism>